<keyword evidence="4" id="KW-0255">Endonuclease</keyword>
<protein>
    <submittedName>
        <fullName evidence="8">Retrovirus-related Pol polyprotein from transposon 17.6</fullName>
    </submittedName>
</protein>
<name>A0A151SMJ8_CAJCA</name>
<keyword evidence="1" id="KW-0808">Transferase</keyword>
<reference evidence="8 9" key="1">
    <citation type="journal article" date="2012" name="Nat. Biotechnol.">
        <title>Draft genome sequence of pigeonpea (Cajanus cajan), an orphan legume crop of resource-poor farmers.</title>
        <authorList>
            <person name="Varshney R.K."/>
            <person name="Chen W."/>
            <person name="Li Y."/>
            <person name="Bharti A.K."/>
            <person name="Saxena R.K."/>
            <person name="Schlueter J.A."/>
            <person name="Donoghue M.T."/>
            <person name="Azam S."/>
            <person name="Fan G."/>
            <person name="Whaley A.M."/>
            <person name="Farmer A.D."/>
            <person name="Sheridan J."/>
            <person name="Iwata A."/>
            <person name="Tuteja R."/>
            <person name="Penmetsa R.V."/>
            <person name="Wu W."/>
            <person name="Upadhyaya H.D."/>
            <person name="Yang S.P."/>
            <person name="Shah T."/>
            <person name="Saxena K.B."/>
            <person name="Michael T."/>
            <person name="McCombie W.R."/>
            <person name="Yang B."/>
            <person name="Zhang G."/>
            <person name="Yang H."/>
            <person name="Wang J."/>
            <person name="Spillane C."/>
            <person name="Cook D.R."/>
            <person name="May G.D."/>
            <person name="Xu X."/>
            <person name="Jackson S.A."/>
        </authorList>
    </citation>
    <scope>NUCLEOTIDE SEQUENCE [LARGE SCALE GENOMIC DNA]</scope>
    <source>
        <strain evidence="9">cv. Asha</strain>
    </source>
</reference>
<dbReference type="PANTHER" id="PTHR34072">
    <property type="entry name" value="ENZYMATIC POLYPROTEIN-RELATED"/>
    <property type="match status" value="1"/>
</dbReference>
<proteinExistence type="predicted"/>
<keyword evidence="5" id="KW-0378">Hydrolase</keyword>
<dbReference type="Proteomes" id="UP000075243">
    <property type="component" value="Chromosome 11"/>
</dbReference>
<sequence length="237" mass="28577">MISFIYLIYLEEHQEHLRLVLEVMREKQIYTKLSKNELWLDEFTFLRHAISTKGIFVDPSKVESVLQWECPRTVTNIRSYVGLVNYYRRFIEDFSKDPSEPFEVSCDVSLRGPGCVLMQNKRVVTYALRQLKVHEKNYPTHDLKLATMMFALKTRRHYLYGAKFNIFSDHKNLKYLYDRSWMEFFDDYEFQLMYHLRKVNVVTNALNLKFIHMFGLMVKELKLVEKFRDLNLNVELT</sequence>
<dbReference type="GO" id="GO:0003964">
    <property type="term" value="F:RNA-directed DNA polymerase activity"/>
    <property type="evidence" value="ECO:0007669"/>
    <property type="project" value="UniProtKB-KW"/>
</dbReference>
<evidence type="ECO:0000256" key="2">
    <source>
        <dbReference type="ARBA" id="ARBA00022695"/>
    </source>
</evidence>
<keyword evidence="3" id="KW-0540">Nuclease</keyword>
<evidence type="ECO:0000259" key="7">
    <source>
        <dbReference type="Pfam" id="PF17917"/>
    </source>
</evidence>
<accession>A0A151SMJ8</accession>
<keyword evidence="6" id="KW-0695">RNA-directed DNA polymerase</keyword>
<dbReference type="GO" id="GO:0016787">
    <property type="term" value="F:hydrolase activity"/>
    <property type="evidence" value="ECO:0007669"/>
    <property type="project" value="UniProtKB-KW"/>
</dbReference>
<dbReference type="PANTHER" id="PTHR34072:SF52">
    <property type="entry name" value="RIBONUCLEASE H"/>
    <property type="match status" value="1"/>
</dbReference>
<dbReference type="EMBL" id="CM003613">
    <property type="protein sequence ID" value="KYP56056.1"/>
    <property type="molecule type" value="Genomic_DNA"/>
</dbReference>
<dbReference type="AlphaFoldDB" id="A0A151SMJ8"/>
<dbReference type="Pfam" id="PF17917">
    <property type="entry name" value="RT_RNaseH"/>
    <property type="match status" value="1"/>
</dbReference>
<dbReference type="InterPro" id="IPR043128">
    <property type="entry name" value="Rev_trsase/Diguanyl_cyclase"/>
</dbReference>
<evidence type="ECO:0000313" key="8">
    <source>
        <dbReference type="EMBL" id="KYP56056.1"/>
    </source>
</evidence>
<keyword evidence="9" id="KW-1185">Reference proteome</keyword>
<dbReference type="InterPro" id="IPR041373">
    <property type="entry name" value="RT_RNaseH"/>
</dbReference>
<keyword evidence="2" id="KW-0548">Nucleotidyltransferase</keyword>
<evidence type="ECO:0000256" key="5">
    <source>
        <dbReference type="ARBA" id="ARBA00022801"/>
    </source>
</evidence>
<evidence type="ECO:0000256" key="3">
    <source>
        <dbReference type="ARBA" id="ARBA00022722"/>
    </source>
</evidence>
<feature type="domain" description="Reverse transcriptase RNase H-like" evidence="7">
    <location>
        <begin position="97"/>
        <end position="178"/>
    </location>
</feature>
<organism evidence="8 9">
    <name type="scientific">Cajanus cajan</name>
    <name type="common">Pigeon pea</name>
    <name type="synonym">Cajanus indicus</name>
    <dbReference type="NCBI Taxonomy" id="3821"/>
    <lineage>
        <taxon>Eukaryota</taxon>
        <taxon>Viridiplantae</taxon>
        <taxon>Streptophyta</taxon>
        <taxon>Embryophyta</taxon>
        <taxon>Tracheophyta</taxon>
        <taxon>Spermatophyta</taxon>
        <taxon>Magnoliopsida</taxon>
        <taxon>eudicotyledons</taxon>
        <taxon>Gunneridae</taxon>
        <taxon>Pentapetalae</taxon>
        <taxon>rosids</taxon>
        <taxon>fabids</taxon>
        <taxon>Fabales</taxon>
        <taxon>Fabaceae</taxon>
        <taxon>Papilionoideae</taxon>
        <taxon>50 kb inversion clade</taxon>
        <taxon>NPAAA clade</taxon>
        <taxon>indigoferoid/millettioid clade</taxon>
        <taxon>Phaseoleae</taxon>
        <taxon>Cajanus</taxon>
    </lineage>
</organism>
<dbReference type="Gene3D" id="3.30.70.270">
    <property type="match status" value="2"/>
</dbReference>
<evidence type="ECO:0000256" key="1">
    <source>
        <dbReference type="ARBA" id="ARBA00022679"/>
    </source>
</evidence>
<dbReference type="InterPro" id="IPR043502">
    <property type="entry name" value="DNA/RNA_pol_sf"/>
</dbReference>
<dbReference type="SUPFAM" id="SSF56672">
    <property type="entry name" value="DNA/RNA polymerases"/>
    <property type="match status" value="1"/>
</dbReference>
<dbReference type="GO" id="GO:0004519">
    <property type="term" value="F:endonuclease activity"/>
    <property type="evidence" value="ECO:0007669"/>
    <property type="project" value="UniProtKB-KW"/>
</dbReference>
<evidence type="ECO:0000313" key="9">
    <source>
        <dbReference type="Proteomes" id="UP000075243"/>
    </source>
</evidence>
<dbReference type="Gramene" id="C.cajan_02231.t">
    <property type="protein sequence ID" value="C.cajan_02231.t"/>
    <property type="gene ID" value="C.cajan_02231"/>
</dbReference>
<evidence type="ECO:0000256" key="4">
    <source>
        <dbReference type="ARBA" id="ARBA00022759"/>
    </source>
</evidence>
<dbReference type="Gene3D" id="3.10.20.370">
    <property type="match status" value="1"/>
</dbReference>
<gene>
    <name evidence="8" type="ORF">KK1_002284</name>
</gene>
<evidence type="ECO:0000256" key="6">
    <source>
        <dbReference type="ARBA" id="ARBA00022918"/>
    </source>
</evidence>